<sequence>MTKQDKIQRKNKIIKGLEKAYDKMIELKRKNNGEIVVIKDDKIVKIKP</sequence>
<reference evidence="1 2" key="1">
    <citation type="submission" date="2019-03" db="EMBL/GenBank/DDBJ databases">
        <authorList>
            <person name="Kim H."/>
            <person name="Yu S.-M."/>
        </authorList>
    </citation>
    <scope>NUCLEOTIDE SEQUENCE [LARGE SCALE GENOMIC DNA]</scope>
    <source>
        <strain evidence="1 2">NBC122</strain>
    </source>
</reference>
<dbReference type="Proteomes" id="UP000294419">
    <property type="component" value="Chromosome"/>
</dbReference>
<accession>A0A4P6ZDD6</accession>
<proteinExistence type="predicted"/>
<protein>
    <submittedName>
        <fullName evidence="1">Uncharacterized protein</fullName>
    </submittedName>
</protein>
<dbReference type="AlphaFoldDB" id="A0A4P6ZDD6"/>
<evidence type="ECO:0000313" key="1">
    <source>
        <dbReference type="EMBL" id="QBO57429.1"/>
    </source>
</evidence>
<evidence type="ECO:0000313" key="2">
    <source>
        <dbReference type="Proteomes" id="UP000294419"/>
    </source>
</evidence>
<organism evidence="1 2">
    <name type="scientific">Chryseobacterium salivictor</name>
    <dbReference type="NCBI Taxonomy" id="2547600"/>
    <lineage>
        <taxon>Bacteria</taxon>
        <taxon>Pseudomonadati</taxon>
        <taxon>Bacteroidota</taxon>
        <taxon>Flavobacteriia</taxon>
        <taxon>Flavobacteriales</taxon>
        <taxon>Weeksellaceae</taxon>
        <taxon>Chryseobacterium group</taxon>
        <taxon>Chryseobacterium</taxon>
    </lineage>
</organism>
<keyword evidence="2" id="KW-1185">Reference proteome</keyword>
<dbReference type="EMBL" id="CP037954">
    <property type="protein sequence ID" value="QBO57429.1"/>
    <property type="molecule type" value="Genomic_DNA"/>
</dbReference>
<gene>
    <name evidence="1" type="ORF">NBC122_00592</name>
</gene>
<dbReference type="RefSeq" id="WP_165983183.1">
    <property type="nucleotide sequence ID" value="NZ_CP037954.1"/>
</dbReference>
<dbReference type="KEGG" id="csal:NBC122_00592"/>
<name>A0A4P6ZDD6_9FLAO</name>